<accession>A0A5C6CWX7</accession>
<dbReference type="AlphaFoldDB" id="A0A5C6CWX7"/>
<dbReference type="Proteomes" id="UP000319143">
    <property type="component" value="Unassembled WGS sequence"/>
</dbReference>
<comment type="caution">
    <text evidence="1">The sequence shown here is derived from an EMBL/GenBank/DDBJ whole genome shotgun (WGS) entry which is preliminary data.</text>
</comment>
<proteinExistence type="predicted"/>
<organism evidence="1 2">
    <name type="scientific">Novipirellula artificiosorum</name>
    <dbReference type="NCBI Taxonomy" id="2528016"/>
    <lineage>
        <taxon>Bacteria</taxon>
        <taxon>Pseudomonadati</taxon>
        <taxon>Planctomycetota</taxon>
        <taxon>Planctomycetia</taxon>
        <taxon>Pirellulales</taxon>
        <taxon>Pirellulaceae</taxon>
        <taxon>Novipirellula</taxon>
    </lineage>
</organism>
<reference evidence="1 2" key="1">
    <citation type="submission" date="2019-02" db="EMBL/GenBank/DDBJ databases">
        <title>Deep-cultivation of Planctomycetes and their phenomic and genomic characterization uncovers novel biology.</title>
        <authorList>
            <person name="Wiegand S."/>
            <person name="Jogler M."/>
            <person name="Boedeker C."/>
            <person name="Pinto D."/>
            <person name="Vollmers J."/>
            <person name="Rivas-Marin E."/>
            <person name="Kohn T."/>
            <person name="Peeters S.H."/>
            <person name="Heuer A."/>
            <person name="Rast P."/>
            <person name="Oberbeckmann S."/>
            <person name="Bunk B."/>
            <person name="Jeske O."/>
            <person name="Meyerdierks A."/>
            <person name="Storesund J.E."/>
            <person name="Kallscheuer N."/>
            <person name="Luecker S."/>
            <person name="Lage O.M."/>
            <person name="Pohl T."/>
            <person name="Merkel B.J."/>
            <person name="Hornburger P."/>
            <person name="Mueller R.-W."/>
            <person name="Bruemmer F."/>
            <person name="Labrenz M."/>
            <person name="Spormann A.M."/>
            <person name="Op Den Camp H."/>
            <person name="Overmann J."/>
            <person name="Amann R."/>
            <person name="Jetten M.S.M."/>
            <person name="Mascher T."/>
            <person name="Medema M.H."/>
            <person name="Devos D.P."/>
            <person name="Kaster A.-K."/>
            <person name="Ovreas L."/>
            <person name="Rohde M."/>
            <person name="Galperin M.Y."/>
            <person name="Jogler C."/>
        </authorList>
    </citation>
    <scope>NUCLEOTIDE SEQUENCE [LARGE SCALE GENOMIC DNA]</scope>
    <source>
        <strain evidence="1 2">Poly41</strain>
    </source>
</reference>
<evidence type="ECO:0000313" key="1">
    <source>
        <dbReference type="EMBL" id="TWU27931.1"/>
    </source>
</evidence>
<dbReference type="EMBL" id="SJPV01000035">
    <property type="protein sequence ID" value="TWU27931.1"/>
    <property type="molecule type" value="Genomic_DNA"/>
</dbReference>
<gene>
    <name evidence="1" type="ORF">Poly41_70050</name>
</gene>
<protein>
    <submittedName>
        <fullName evidence="1">Uncharacterized protein</fullName>
    </submittedName>
</protein>
<keyword evidence="2" id="KW-1185">Reference proteome</keyword>
<evidence type="ECO:0000313" key="2">
    <source>
        <dbReference type="Proteomes" id="UP000319143"/>
    </source>
</evidence>
<sequence length="51" mass="5697">MRHLQMENRTSVPATQYQAIRFFRRAPHIASRHSNCSAAAASAARMPDTAL</sequence>
<name>A0A5C6CWX7_9BACT</name>